<sequence>MPLAGILRPPGLQKPVRHTHLQLLEWKPQLANFTPPSLTRPPRIFLAPGDVRIWRYTSPRWNAISSLLSLIPPTPPVRIERGVQCGPCITERAVQHAPVVTDSGTQYDPWATTSSSNAEPLMLPGDDKWGPIKITLTAPHISYRERKL</sequence>
<gene>
    <name evidence="1" type="ORF">PUN28_008213</name>
</gene>
<keyword evidence="2" id="KW-1185">Reference proteome</keyword>
<name>A0AAW2FYB8_9HYME</name>
<evidence type="ECO:0000313" key="1">
    <source>
        <dbReference type="EMBL" id="KAL0120383.1"/>
    </source>
</evidence>
<dbReference type="EMBL" id="JADYXP020000007">
    <property type="protein sequence ID" value="KAL0120383.1"/>
    <property type="molecule type" value="Genomic_DNA"/>
</dbReference>
<accession>A0AAW2FYB8</accession>
<comment type="caution">
    <text evidence="1">The sequence shown here is derived from an EMBL/GenBank/DDBJ whole genome shotgun (WGS) entry which is preliminary data.</text>
</comment>
<proteinExistence type="predicted"/>
<reference evidence="1 2" key="1">
    <citation type="submission" date="2023-03" db="EMBL/GenBank/DDBJ databases">
        <title>High recombination rates correlate with genetic variation in Cardiocondyla obscurior ants.</title>
        <authorList>
            <person name="Errbii M."/>
        </authorList>
    </citation>
    <scope>NUCLEOTIDE SEQUENCE [LARGE SCALE GENOMIC DNA]</scope>
    <source>
        <strain evidence="1">Alpha-2009</strain>
        <tissue evidence="1">Whole body</tissue>
    </source>
</reference>
<evidence type="ECO:0000313" key="2">
    <source>
        <dbReference type="Proteomes" id="UP001430953"/>
    </source>
</evidence>
<dbReference type="Proteomes" id="UP001430953">
    <property type="component" value="Unassembled WGS sequence"/>
</dbReference>
<protein>
    <submittedName>
        <fullName evidence="1">Uncharacterized protein</fullName>
    </submittedName>
</protein>
<dbReference type="AlphaFoldDB" id="A0AAW2FYB8"/>
<organism evidence="1 2">
    <name type="scientific">Cardiocondyla obscurior</name>
    <dbReference type="NCBI Taxonomy" id="286306"/>
    <lineage>
        <taxon>Eukaryota</taxon>
        <taxon>Metazoa</taxon>
        <taxon>Ecdysozoa</taxon>
        <taxon>Arthropoda</taxon>
        <taxon>Hexapoda</taxon>
        <taxon>Insecta</taxon>
        <taxon>Pterygota</taxon>
        <taxon>Neoptera</taxon>
        <taxon>Endopterygota</taxon>
        <taxon>Hymenoptera</taxon>
        <taxon>Apocrita</taxon>
        <taxon>Aculeata</taxon>
        <taxon>Formicoidea</taxon>
        <taxon>Formicidae</taxon>
        <taxon>Myrmicinae</taxon>
        <taxon>Cardiocondyla</taxon>
    </lineage>
</organism>